<comment type="caution">
    <text evidence="2">The sequence shown here is derived from an EMBL/GenBank/DDBJ whole genome shotgun (WGS) entry which is preliminary data.</text>
</comment>
<evidence type="ECO:0000313" key="3">
    <source>
        <dbReference type="Proteomes" id="UP000177912"/>
    </source>
</evidence>
<sequence>MHKITFTLLVIGGLNWGIFAISGWEVGQIFGGMEEVVSKIIYILVGLSAVWEVIMHKKNCRRCTEGSKMATTSGA</sequence>
<accession>A0A1F5NS72</accession>
<dbReference type="AlphaFoldDB" id="A0A1F5NS72"/>
<keyword evidence="1" id="KW-0812">Transmembrane</keyword>
<protein>
    <recommendedName>
        <fullName evidence="4">DUF378 domain-containing protein</fullName>
    </recommendedName>
</protein>
<gene>
    <name evidence="2" type="ORF">A2826_00325</name>
</gene>
<name>A0A1F5NS72_9BACT</name>
<dbReference type="STRING" id="1817822.A2826_00325"/>
<reference evidence="2 3" key="1">
    <citation type="journal article" date="2016" name="Nat. Commun.">
        <title>Thousands of microbial genomes shed light on interconnected biogeochemical processes in an aquifer system.</title>
        <authorList>
            <person name="Anantharaman K."/>
            <person name="Brown C.T."/>
            <person name="Hug L.A."/>
            <person name="Sharon I."/>
            <person name="Castelle C.J."/>
            <person name="Probst A.J."/>
            <person name="Thomas B.C."/>
            <person name="Singh A."/>
            <person name="Wilkins M.J."/>
            <person name="Karaoz U."/>
            <person name="Brodie E.L."/>
            <person name="Williams K.H."/>
            <person name="Hubbard S.S."/>
            <person name="Banfield J.F."/>
        </authorList>
    </citation>
    <scope>NUCLEOTIDE SEQUENCE [LARGE SCALE GENOMIC DNA]</scope>
</reference>
<proteinExistence type="predicted"/>
<dbReference type="PANTHER" id="PTHR37304">
    <property type="entry name" value="MEMBRANE PROTEIN-RELATED"/>
    <property type="match status" value="1"/>
</dbReference>
<keyword evidence="1" id="KW-1133">Transmembrane helix</keyword>
<keyword evidence="1" id="KW-0472">Membrane</keyword>
<evidence type="ECO:0000256" key="1">
    <source>
        <dbReference type="SAM" id="Phobius"/>
    </source>
</evidence>
<organism evidence="2 3">
    <name type="scientific">Candidatus Doudnabacteria bacterium RIFCSPHIGHO2_01_FULL_43_23</name>
    <dbReference type="NCBI Taxonomy" id="1817822"/>
    <lineage>
        <taxon>Bacteria</taxon>
        <taxon>Candidatus Doudnaibacteriota</taxon>
    </lineage>
</organism>
<feature type="transmembrane region" description="Helical" evidence="1">
    <location>
        <begin position="36"/>
        <end position="54"/>
    </location>
</feature>
<evidence type="ECO:0000313" key="2">
    <source>
        <dbReference type="EMBL" id="OGE80497.1"/>
    </source>
</evidence>
<evidence type="ECO:0008006" key="4">
    <source>
        <dbReference type="Google" id="ProtNLM"/>
    </source>
</evidence>
<dbReference type="Proteomes" id="UP000177912">
    <property type="component" value="Unassembled WGS sequence"/>
</dbReference>
<dbReference type="EMBL" id="MFEI01000030">
    <property type="protein sequence ID" value="OGE80497.1"/>
    <property type="molecule type" value="Genomic_DNA"/>
</dbReference>
<dbReference type="Pfam" id="PF04070">
    <property type="entry name" value="DUF378"/>
    <property type="match status" value="1"/>
</dbReference>
<dbReference type="PANTHER" id="PTHR37304:SF1">
    <property type="entry name" value="MEMBRANE PROTEIN"/>
    <property type="match status" value="1"/>
</dbReference>
<dbReference type="InterPro" id="IPR007211">
    <property type="entry name" value="DUF378"/>
</dbReference>